<name>A0A9D4L0L4_DREPO</name>
<gene>
    <name evidence="1" type="ORF">DPMN_091936</name>
</gene>
<keyword evidence="2" id="KW-1185">Reference proteome</keyword>
<accession>A0A9D4L0L4</accession>
<comment type="caution">
    <text evidence="1">The sequence shown here is derived from an EMBL/GenBank/DDBJ whole genome shotgun (WGS) entry which is preliminary data.</text>
</comment>
<dbReference type="AlphaFoldDB" id="A0A9D4L0L4"/>
<protein>
    <submittedName>
        <fullName evidence="1">Uncharacterized protein</fullName>
    </submittedName>
</protein>
<sequence>MIQFGRKREKFPCILDQNFQWYGEACIPEMSKVSIICQPGAGGVCKFLDNGQYERLESGI</sequence>
<organism evidence="1 2">
    <name type="scientific">Dreissena polymorpha</name>
    <name type="common">Zebra mussel</name>
    <name type="synonym">Mytilus polymorpha</name>
    <dbReference type="NCBI Taxonomy" id="45954"/>
    <lineage>
        <taxon>Eukaryota</taxon>
        <taxon>Metazoa</taxon>
        <taxon>Spiralia</taxon>
        <taxon>Lophotrochozoa</taxon>
        <taxon>Mollusca</taxon>
        <taxon>Bivalvia</taxon>
        <taxon>Autobranchia</taxon>
        <taxon>Heteroconchia</taxon>
        <taxon>Euheterodonta</taxon>
        <taxon>Imparidentia</taxon>
        <taxon>Neoheterodontei</taxon>
        <taxon>Myida</taxon>
        <taxon>Dreissenoidea</taxon>
        <taxon>Dreissenidae</taxon>
        <taxon>Dreissena</taxon>
    </lineage>
</organism>
<dbReference type="EMBL" id="JAIWYP010000003">
    <property type="protein sequence ID" value="KAH3849533.1"/>
    <property type="molecule type" value="Genomic_DNA"/>
</dbReference>
<proteinExistence type="predicted"/>
<evidence type="ECO:0000313" key="2">
    <source>
        <dbReference type="Proteomes" id="UP000828390"/>
    </source>
</evidence>
<dbReference type="Proteomes" id="UP000828390">
    <property type="component" value="Unassembled WGS sequence"/>
</dbReference>
<evidence type="ECO:0000313" key="1">
    <source>
        <dbReference type="EMBL" id="KAH3849533.1"/>
    </source>
</evidence>
<reference evidence="1" key="2">
    <citation type="submission" date="2020-11" db="EMBL/GenBank/DDBJ databases">
        <authorList>
            <person name="McCartney M.A."/>
            <person name="Auch B."/>
            <person name="Kono T."/>
            <person name="Mallez S."/>
            <person name="Becker A."/>
            <person name="Gohl D.M."/>
            <person name="Silverstein K.A.T."/>
            <person name="Koren S."/>
            <person name="Bechman K.B."/>
            <person name="Herman A."/>
            <person name="Abrahante J.E."/>
            <person name="Garbe J."/>
        </authorList>
    </citation>
    <scope>NUCLEOTIDE SEQUENCE</scope>
    <source>
        <strain evidence="1">Duluth1</strain>
        <tissue evidence="1">Whole animal</tissue>
    </source>
</reference>
<reference evidence="1" key="1">
    <citation type="journal article" date="2019" name="bioRxiv">
        <title>The Genome of the Zebra Mussel, Dreissena polymorpha: A Resource for Invasive Species Research.</title>
        <authorList>
            <person name="McCartney M.A."/>
            <person name="Auch B."/>
            <person name="Kono T."/>
            <person name="Mallez S."/>
            <person name="Zhang Y."/>
            <person name="Obille A."/>
            <person name="Becker A."/>
            <person name="Abrahante J.E."/>
            <person name="Garbe J."/>
            <person name="Badalamenti J.P."/>
            <person name="Herman A."/>
            <person name="Mangelson H."/>
            <person name="Liachko I."/>
            <person name="Sullivan S."/>
            <person name="Sone E.D."/>
            <person name="Koren S."/>
            <person name="Silverstein K.A.T."/>
            <person name="Beckman K.B."/>
            <person name="Gohl D.M."/>
        </authorList>
    </citation>
    <scope>NUCLEOTIDE SEQUENCE</scope>
    <source>
        <strain evidence="1">Duluth1</strain>
        <tissue evidence="1">Whole animal</tissue>
    </source>
</reference>